<dbReference type="SMART" id="SM00233">
    <property type="entry name" value="PH"/>
    <property type="match status" value="1"/>
</dbReference>
<dbReference type="PANTHER" id="PTHR43775:SF37">
    <property type="entry name" value="SI:DKEY-61P9.11"/>
    <property type="match status" value="1"/>
</dbReference>
<dbReference type="SUPFAM" id="SSF52777">
    <property type="entry name" value="CoA-dependent acyltransferases"/>
    <property type="match status" value="1"/>
</dbReference>
<dbReference type="InterPro" id="IPR013968">
    <property type="entry name" value="PKS_KR"/>
</dbReference>
<dbReference type="Pfam" id="PF08659">
    <property type="entry name" value="KR"/>
    <property type="match status" value="1"/>
</dbReference>
<evidence type="ECO:0000313" key="6">
    <source>
        <dbReference type="EMBL" id="WAQ97491.1"/>
    </source>
</evidence>
<keyword evidence="7" id="KW-1185">Reference proteome</keyword>
<dbReference type="Proteomes" id="UP001164746">
    <property type="component" value="Chromosome 2"/>
</dbReference>
<keyword evidence="1" id="KW-0596">Phosphopantetheine</keyword>
<proteinExistence type="predicted"/>
<evidence type="ECO:0000259" key="5">
    <source>
        <dbReference type="SMART" id="SM00822"/>
    </source>
</evidence>
<dbReference type="EMBL" id="CP111013">
    <property type="protein sequence ID" value="WAQ97491.1"/>
    <property type="molecule type" value="Genomic_DNA"/>
</dbReference>
<keyword evidence="2" id="KW-0597">Phosphoprotein</keyword>
<dbReference type="PANTHER" id="PTHR43775">
    <property type="entry name" value="FATTY ACID SYNTHASE"/>
    <property type="match status" value="1"/>
</dbReference>
<evidence type="ECO:0000313" key="7">
    <source>
        <dbReference type="Proteomes" id="UP001164746"/>
    </source>
</evidence>
<dbReference type="InterPro" id="IPR001849">
    <property type="entry name" value="PH_domain"/>
</dbReference>
<accession>A0ABY7DLL5</accession>
<gene>
    <name evidence="6" type="ORF">MAR_030181</name>
</gene>
<feature type="domain" description="PH" evidence="4">
    <location>
        <begin position="402"/>
        <end position="504"/>
    </location>
</feature>
<dbReference type="InterPro" id="IPR036291">
    <property type="entry name" value="NAD(P)-bd_dom_sf"/>
</dbReference>
<dbReference type="SUPFAM" id="SSF50729">
    <property type="entry name" value="PH domain-like"/>
    <property type="match status" value="1"/>
</dbReference>
<dbReference type="SMART" id="SM00822">
    <property type="entry name" value="PKS_KR"/>
    <property type="match status" value="1"/>
</dbReference>
<evidence type="ECO:0000256" key="1">
    <source>
        <dbReference type="ARBA" id="ARBA00022450"/>
    </source>
</evidence>
<reference evidence="6" key="1">
    <citation type="submission" date="2022-11" db="EMBL/GenBank/DDBJ databases">
        <title>Centuries of genome instability and evolution in soft-shell clam transmissible cancer (bioRxiv).</title>
        <authorList>
            <person name="Hart S.F.M."/>
            <person name="Yonemitsu M.A."/>
            <person name="Giersch R.M."/>
            <person name="Beal B.F."/>
            <person name="Arriagada G."/>
            <person name="Davis B.W."/>
            <person name="Ostrander E.A."/>
            <person name="Goff S.P."/>
            <person name="Metzger M.J."/>
        </authorList>
    </citation>
    <scope>NUCLEOTIDE SEQUENCE</scope>
    <source>
        <strain evidence="6">MELC-2E11</strain>
        <tissue evidence="6">Siphon/mantle</tissue>
    </source>
</reference>
<feature type="region of interest" description="Disordered" evidence="3">
    <location>
        <begin position="366"/>
        <end position="391"/>
    </location>
</feature>
<dbReference type="InterPro" id="IPR050091">
    <property type="entry name" value="PKS_NRPS_Biosynth_Enz"/>
</dbReference>
<name>A0ABY7DLL5_MYAAR</name>
<feature type="domain" description="Ketoreductase" evidence="5">
    <location>
        <begin position="9"/>
        <end position="191"/>
    </location>
</feature>
<dbReference type="SUPFAM" id="SSF51735">
    <property type="entry name" value="NAD(P)-binding Rossmann-fold domains"/>
    <property type="match status" value="1"/>
</dbReference>
<feature type="compositionally biased region" description="Polar residues" evidence="3">
    <location>
        <begin position="373"/>
        <end position="388"/>
    </location>
</feature>
<organism evidence="6 7">
    <name type="scientific">Mya arenaria</name>
    <name type="common">Soft-shell clam</name>
    <dbReference type="NCBI Taxonomy" id="6604"/>
    <lineage>
        <taxon>Eukaryota</taxon>
        <taxon>Metazoa</taxon>
        <taxon>Spiralia</taxon>
        <taxon>Lophotrochozoa</taxon>
        <taxon>Mollusca</taxon>
        <taxon>Bivalvia</taxon>
        <taxon>Autobranchia</taxon>
        <taxon>Heteroconchia</taxon>
        <taxon>Euheterodonta</taxon>
        <taxon>Imparidentia</taxon>
        <taxon>Neoheterodontei</taxon>
        <taxon>Myida</taxon>
        <taxon>Myoidea</taxon>
        <taxon>Myidae</taxon>
        <taxon>Mya</taxon>
    </lineage>
</organism>
<evidence type="ECO:0000256" key="2">
    <source>
        <dbReference type="ARBA" id="ARBA00022553"/>
    </source>
</evidence>
<dbReference type="Gene3D" id="3.40.50.720">
    <property type="entry name" value="NAD(P)-binding Rossmann-like Domain"/>
    <property type="match status" value="1"/>
</dbReference>
<evidence type="ECO:0000256" key="3">
    <source>
        <dbReference type="SAM" id="MobiDB-lite"/>
    </source>
</evidence>
<dbReference type="InterPro" id="IPR057326">
    <property type="entry name" value="KR_dom"/>
</dbReference>
<sequence length="507" mass="57312">MTGLFRKCGCYIVVGGLTGLGRVLVKYIAESGAGHIAIFSRRQPSDEQKQYFKDLETGCSCTIHTLQVDVTDLESLYLARQSVCFALNGVPIRGIFQGAGVLVDAIYENQTEETLVKVLKPKLDGTWNLHVSFKDLPLDYFVMHSSVTSLLGNPGQTNYAAANSFLDIYQLLLAVETGQPTATILTDIDLRAEIPAIANEVVRGINVIPLSAQPSNDMTFSEFLEENKKQMIADIEHGQLPYIDIVNFLQPENKASFGRHYLIMNDMTKLDMLASGTPDHPYTVSIKNIWLAKLSKETICQVVYNKTKQSITIHFHYNERLCGVERGRHFGEKLFQILHHGIRNRHQTIGTVFHKTDCFHGPKQMKQPDIANESHSSPAEKIQLSSPSKYRPRTHLNVQPMEIINGYFQKQTKAGWSHRVYVTLLEHQDNDNDAKWITIQWSKKPGRPTKSLSVSTCDSISMLNLNRQHSIVVQARERQLVICTPEHEVAQRWMTVLENSAKRPTRL</sequence>
<protein>
    <submittedName>
        <fullName evidence="6">APMLA-like protein</fullName>
    </submittedName>
</protein>
<evidence type="ECO:0000259" key="4">
    <source>
        <dbReference type="SMART" id="SM00233"/>
    </source>
</evidence>